<evidence type="ECO:0008006" key="4">
    <source>
        <dbReference type="Google" id="ProtNLM"/>
    </source>
</evidence>
<keyword evidence="3" id="KW-1185">Reference proteome</keyword>
<dbReference type="EMBL" id="BMIR01000001">
    <property type="protein sequence ID" value="GGE29951.1"/>
    <property type="molecule type" value="Genomic_DNA"/>
</dbReference>
<feature type="transmembrane region" description="Helical" evidence="1">
    <location>
        <begin position="6"/>
        <end position="23"/>
    </location>
</feature>
<dbReference type="Pfam" id="PF07301">
    <property type="entry name" value="DUF1453"/>
    <property type="match status" value="1"/>
</dbReference>
<feature type="transmembrane region" description="Helical" evidence="1">
    <location>
        <begin position="95"/>
        <end position="115"/>
    </location>
</feature>
<dbReference type="Proteomes" id="UP000628775">
    <property type="component" value="Unassembled WGS sequence"/>
</dbReference>
<dbReference type="AlphaFoldDB" id="A0A8J2YAQ4"/>
<organism evidence="2 3">
    <name type="scientific">Pullulanibacillus camelliae</name>
    <dbReference type="NCBI Taxonomy" id="1707096"/>
    <lineage>
        <taxon>Bacteria</taxon>
        <taxon>Bacillati</taxon>
        <taxon>Bacillota</taxon>
        <taxon>Bacilli</taxon>
        <taxon>Bacillales</taxon>
        <taxon>Sporolactobacillaceae</taxon>
        <taxon>Pullulanibacillus</taxon>
    </lineage>
</organism>
<accession>A0A8J2YAQ4</accession>
<feature type="transmembrane region" description="Helical" evidence="1">
    <location>
        <begin position="35"/>
        <end position="58"/>
    </location>
</feature>
<reference evidence="2" key="2">
    <citation type="submission" date="2020-09" db="EMBL/GenBank/DDBJ databases">
        <authorList>
            <person name="Sun Q."/>
            <person name="Zhou Y."/>
        </authorList>
    </citation>
    <scope>NUCLEOTIDE SEQUENCE</scope>
    <source>
        <strain evidence="2">CGMCC 1.15371</strain>
    </source>
</reference>
<evidence type="ECO:0000313" key="2">
    <source>
        <dbReference type="EMBL" id="GGE29951.1"/>
    </source>
</evidence>
<evidence type="ECO:0000256" key="1">
    <source>
        <dbReference type="SAM" id="Phobius"/>
    </source>
</evidence>
<dbReference type="RefSeq" id="WP_188688688.1">
    <property type="nucleotide sequence ID" value="NZ_BMIR01000001.1"/>
</dbReference>
<comment type="caution">
    <text evidence="2">The sequence shown here is derived from an EMBL/GenBank/DDBJ whole genome shotgun (WGS) entry which is preliminary data.</text>
</comment>
<protein>
    <recommendedName>
        <fullName evidence="4">DUF1453 domain-containing protein</fullName>
    </recommendedName>
</protein>
<sequence>MSIYSVIIIGFVIIFALYRRMRRFIGWQSLGRSRLMIRTVLFCVIGIIILGAGLIHPISLISDLIGMVLGVLLAFYSASVTQFEEKQGQWYYRPNSWVGSFVIFLFVVRLIYRFYMVYAQGSQLQTDQAEGWQALGNSIGPSWTAGLLLIMFGYFVTYNIILLVKQNNLTRAEQ</sequence>
<gene>
    <name evidence="2" type="ORF">GCM10011391_05630</name>
</gene>
<keyword evidence="1" id="KW-1133">Transmembrane helix</keyword>
<keyword evidence="1" id="KW-0812">Transmembrane</keyword>
<dbReference type="InterPro" id="IPR058247">
    <property type="entry name" value="DUF1453"/>
</dbReference>
<evidence type="ECO:0000313" key="3">
    <source>
        <dbReference type="Proteomes" id="UP000628775"/>
    </source>
</evidence>
<proteinExistence type="predicted"/>
<keyword evidence="1" id="KW-0472">Membrane</keyword>
<feature type="transmembrane region" description="Helical" evidence="1">
    <location>
        <begin position="143"/>
        <end position="164"/>
    </location>
</feature>
<reference evidence="2" key="1">
    <citation type="journal article" date="2014" name="Int. J. Syst. Evol. Microbiol.">
        <title>Complete genome sequence of Corynebacterium casei LMG S-19264T (=DSM 44701T), isolated from a smear-ripened cheese.</title>
        <authorList>
            <consortium name="US DOE Joint Genome Institute (JGI-PGF)"/>
            <person name="Walter F."/>
            <person name="Albersmeier A."/>
            <person name="Kalinowski J."/>
            <person name="Ruckert C."/>
        </authorList>
    </citation>
    <scope>NUCLEOTIDE SEQUENCE</scope>
    <source>
        <strain evidence="2">CGMCC 1.15371</strain>
    </source>
</reference>
<name>A0A8J2YAQ4_9BACL</name>
<feature type="transmembrane region" description="Helical" evidence="1">
    <location>
        <begin position="64"/>
        <end position="83"/>
    </location>
</feature>